<keyword evidence="1" id="KW-0863">Zinc-finger</keyword>
<dbReference type="PANTHER" id="PTHR35391">
    <property type="entry name" value="C2H2-TYPE DOMAIN-CONTAINING PROTEIN-RELATED"/>
    <property type="match status" value="1"/>
</dbReference>
<organism evidence="4">
    <name type="scientific">Pyricularia oryzae (strain Y34)</name>
    <name type="common">Rice blast fungus</name>
    <name type="synonym">Magnaporthe oryzae</name>
    <dbReference type="NCBI Taxonomy" id="1143189"/>
    <lineage>
        <taxon>Eukaryota</taxon>
        <taxon>Fungi</taxon>
        <taxon>Dikarya</taxon>
        <taxon>Ascomycota</taxon>
        <taxon>Pezizomycotina</taxon>
        <taxon>Sordariomycetes</taxon>
        <taxon>Sordariomycetidae</taxon>
        <taxon>Magnaporthales</taxon>
        <taxon>Pyriculariaceae</taxon>
        <taxon>Pyricularia</taxon>
    </lineage>
</organism>
<sequence>MCVSCSGDAIAELERRPSPHFQNHHDLSASPRANDTKAIDVNDALERFTLWAGNTGALLSPTSRLSLDSRLAAAPETLDQVCEVLNDLADAIADCKRLLLAWLFDFHAKIAKLHKVVHIISSAKHYNDDTIDPGTGMTNVWNTPTPKVLALGSVQDALEEAHSQMDIISEYLISLFRIAMIIRKSSTRDIAEVTFDEDVVSQLSVSTASAANSTLALPRLSKLSPHGEPFECPICCTFQSFRLEGAWRKHAFHDLRAYACTADCGEIFGDRNAWFEHELRQHRSRYICSLCACPGLLTEVDYKEHIRSSHGSFDEEQSQRLLDSNRQINSVFRAQDCPFCDEWASILSAKRDPKGKGRQDDKCDPTVSASRFRRHVGTHQEQIAIFAGPREAEDEDEAATPTSATSGSGKEPHSPSLPDSDNGGELQPRAAEEPIQVSDVVSDRNTDSFASTPSHFDHRPGPRVGPKETGYTLNSTDARCSPYPDLEEDLVASLIDLGGHVSRQYEVDAGGRMVQGPPIKFTETKQTPQPLWEVEVPEKARAYQSLTDEIGETLSSQYHVDNVNDGPKSAHGNALDADVAAAGIGSNPMEELLMIQRRLETEIIPGCRTFISANSANRVRKDHLRLSEMLKVVLMNIDGVSRGGNELIHGLGRKLASTVESELAVLDKAFKSGGRRLWNCGSCGRQVVFCKGTKDGQMLLKAKYGQIVSVFTVRSTAKQGDFSLSSETKTTRRLLENGVDYLTPHLTDQSKKVPHPVIRQVDNPLARKILIQRKAWIRHRFFRWKHNSDLFVDCTLNGKPFTFGKHYKCSSGSPTVTPISRVTTEPLLSTMPRLATFCTSCINRRPVKDDMAGASAARKVARRSIFGKMTIRPCDIKSKLMIF</sequence>
<dbReference type="PROSITE" id="PS00028">
    <property type="entry name" value="ZINC_FINGER_C2H2_1"/>
    <property type="match status" value="1"/>
</dbReference>
<keyword evidence="1" id="KW-0862">Zinc</keyword>
<dbReference type="InterPro" id="IPR013087">
    <property type="entry name" value="Znf_C2H2_type"/>
</dbReference>
<evidence type="ECO:0000256" key="2">
    <source>
        <dbReference type="SAM" id="MobiDB-lite"/>
    </source>
</evidence>
<evidence type="ECO:0000256" key="1">
    <source>
        <dbReference type="PROSITE-ProRule" id="PRU00042"/>
    </source>
</evidence>
<name>A0AA97NR94_PYRO3</name>
<dbReference type="SUPFAM" id="SSF63491">
    <property type="entry name" value="BAG domain"/>
    <property type="match status" value="1"/>
</dbReference>
<keyword evidence="1" id="KW-0479">Metal-binding</keyword>
<dbReference type="PANTHER" id="PTHR35391:SF7">
    <property type="entry name" value="C2H2-TYPE DOMAIN-CONTAINING PROTEIN"/>
    <property type="match status" value="1"/>
</dbReference>
<dbReference type="AlphaFoldDB" id="A0AA97NR94"/>
<dbReference type="Pfam" id="PF26082">
    <property type="entry name" value="zf-C2H2_AcuF"/>
    <property type="match status" value="1"/>
</dbReference>
<accession>A0AA97NR94</accession>
<feature type="domain" description="C2H2-type" evidence="3">
    <location>
        <begin position="258"/>
        <end position="287"/>
    </location>
</feature>
<dbReference type="GO" id="GO:0008270">
    <property type="term" value="F:zinc ion binding"/>
    <property type="evidence" value="ECO:0007669"/>
    <property type="project" value="UniProtKB-KW"/>
</dbReference>
<evidence type="ECO:0000313" key="4">
    <source>
        <dbReference type="EMBL" id="ELQ34925.1"/>
    </source>
</evidence>
<dbReference type="Proteomes" id="UP000011086">
    <property type="component" value="Unassembled WGS sequence"/>
</dbReference>
<gene>
    <name evidence="4" type="ORF">OOU_Y34scaffold00740g3</name>
</gene>
<reference evidence="4" key="1">
    <citation type="journal article" date="2012" name="PLoS Genet.">
        <title>Comparative analysis of the genomes of two field isolates of the rice blast fungus Magnaporthe oryzae.</title>
        <authorList>
            <person name="Xue M."/>
            <person name="Yang J."/>
            <person name="Li Z."/>
            <person name="Hu S."/>
            <person name="Yao N."/>
            <person name="Dean R.A."/>
            <person name="Zhao W."/>
            <person name="Shen M."/>
            <person name="Zhang H."/>
            <person name="Li C."/>
            <person name="Liu L."/>
            <person name="Cao L."/>
            <person name="Xu X."/>
            <person name="Xing Y."/>
            <person name="Hsiang T."/>
            <person name="Zhang Z."/>
            <person name="Xu J.R."/>
            <person name="Peng Y.L."/>
        </authorList>
    </citation>
    <scope>NUCLEOTIDE SEQUENCE</scope>
    <source>
        <strain evidence="4">Y34</strain>
    </source>
</reference>
<evidence type="ECO:0000259" key="3">
    <source>
        <dbReference type="PROSITE" id="PS50157"/>
    </source>
</evidence>
<proteinExistence type="predicted"/>
<dbReference type="EMBL" id="JH793621">
    <property type="protein sequence ID" value="ELQ34925.1"/>
    <property type="molecule type" value="Genomic_DNA"/>
</dbReference>
<dbReference type="SMART" id="SM00355">
    <property type="entry name" value="ZnF_C2H2"/>
    <property type="match status" value="3"/>
</dbReference>
<feature type="compositionally biased region" description="Basic and acidic residues" evidence="2">
    <location>
        <begin position="351"/>
        <end position="364"/>
    </location>
</feature>
<protein>
    <recommendedName>
        <fullName evidence="3">C2H2-type domain-containing protein</fullName>
    </recommendedName>
</protein>
<dbReference type="PROSITE" id="PS50157">
    <property type="entry name" value="ZINC_FINGER_C2H2_2"/>
    <property type="match status" value="1"/>
</dbReference>
<feature type="region of interest" description="Disordered" evidence="2">
    <location>
        <begin position="351"/>
        <end position="471"/>
    </location>
</feature>
<dbReference type="InterPro" id="IPR058925">
    <property type="entry name" value="zf-C2H2_AcuF"/>
</dbReference>